<evidence type="ECO:0000256" key="3">
    <source>
        <dbReference type="ARBA" id="ARBA00022692"/>
    </source>
</evidence>
<dbReference type="EMBL" id="OU895878">
    <property type="protein sequence ID" value="CAG9805033.1"/>
    <property type="molecule type" value="Genomic_DNA"/>
</dbReference>
<dbReference type="OrthoDB" id="10256333at2759"/>
<comment type="subunit">
    <text evidence="6">Component of the oligosaccharyltransferase (OST) complex.</text>
</comment>
<dbReference type="PANTHER" id="PTHR13160">
    <property type="entry name" value="OLIGOSACCHARYLTRANSFERASE COMPLEX SUBUNIT OSTC"/>
    <property type="match status" value="1"/>
</dbReference>
<feature type="transmembrane region" description="Helical" evidence="6">
    <location>
        <begin position="82"/>
        <end position="103"/>
    </location>
</feature>
<reference evidence="7" key="1">
    <citation type="submission" date="2022-01" db="EMBL/GenBank/DDBJ databases">
        <authorList>
            <person name="King R."/>
        </authorList>
    </citation>
    <scope>NUCLEOTIDE SEQUENCE</scope>
</reference>
<keyword evidence="5 6" id="KW-0472">Membrane</keyword>
<dbReference type="Proteomes" id="UP001153620">
    <property type="component" value="Chromosome 2"/>
</dbReference>
<comment type="subcellular location">
    <subcellularLocation>
        <location evidence="1 6">Membrane</location>
        <topology evidence="1 6">Multi-pass membrane protein</topology>
    </subcellularLocation>
</comment>
<protein>
    <recommendedName>
        <fullName evidence="6">Oligosaccharyltransferase complex subunit</fullName>
    </recommendedName>
</protein>
<organism evidence="7 8">
    <name type="scientific">Chironomus riparius</name>
    <dbReference type="NCBI Taxonomy" id="315576"/>
    <lineage>
        <taxon>Eukaryota</taxon>
        <taxon>Metazoa</taxon>
        <taxon>Ecdysozoa</taxon>
        <taxon>Arthropoda</taxon>
        <taxon>Hexapoda</taxon>
        <taxon>Insecta</taxon>
        <taxon>Pterygota</taxon>
        <taxon>Neoptera</taxon>
        <taxon>Endopterygota</taxon>
        <taxon>Diptera</taxon>
        <taxon>Nematocera</taxon>
        <taxon>Chironomoidea</taxon>
        <taxon>Chironomidae</taxon>
        <taxon>Chironominae</taxon>
        <taxon>Chironomus</taxon>
    </lineage>
</organism>
<comment type="function">
    <text evidence="6">Specific component of the STT3A-containing form of the oligosaccharyl transferase (OST) complex that catalyzes the initial transfer of a defined glycan (Glc(3)Man(9)GlcNAc(2) in eukaryotes) from the lipid carrier dolichol-pyrophosphate to an asparagine residue within an Asn-X-Ser/Thr consensus motif in nascent polypeptide chains, the first step in protein N-glycosylation. N-glycosylation occurs cotranslationally and the complex associates with the Sec61 complex at the channel-forming translocon complex that mediates protein translocation across the endoplasmic reticulum (ER). All subunits are required for a maximal enzyme activity.</text>
</comment>
<evidence type="ECO:0000256" key="2">
    <source>
        <dbReference type="ARBA" id="ARBA00009376"/>
    </source>
</evidence>
<comment type="similarity">
    <text evidence="2 6">Belongs to the OSTC family.</text>
</comment>
<evidence type="ECO:0000256" key="6">
    <source>
        <dbReference type="RuleBase" id="RU366060"/>
    </source>
</evidence>
<evidence type="ECO:0000313" key="8">
    <source>
        <dbReference type="Proteomes" id="UP001153620"/>
    </source>
</evidence>
<evidence type="ECO:0000256" key="1">
    <source>
        <dbReference type="ARBA" id="ARBA00004141"/>
    </source>
</evidence>
<dbReference type="AlphaFoldDB" id="A0A9N9RYQ8"/>
<dbReference type="InterPro" id="IPR042416">
    <property type="entry name" value="OSTC"/>
</dbReference>
<feature type="transmembrane region" description="Helical" evidence="6">
    <location>
        <begin position="33"/>
        <end position="53"/>
    </location>
</feature>
<reference evidence="7" key="2">
    <citation type="submission" date="2022-10" db="EMBL/GenBank/DDBJ databases">
        <authorList>
            <consortium name="ENA_rothamsted_submissions"/>
            <consortium name="culmorum"/>
            <person name="King R."/>
        </authorList>
    </citation>
    <scope>NUCLEOTIDE SEQUENCE</scope>
</reference>
<dbReference type="GO" id="GO:0008250">
    <property type="term" value="C:oligosaccharyltransferase complex"/>
    <property type="evidence" value="ECO:0007669"/>
    <property type="project" value="UniProtKB-UniRule"/>
</dbReference>
<keyword evidence="8" id="KW-1185">Reference proteome</keyword>
<evidence type="ECO:0000256" key="5">
    <source>
        <dbReference type="ARBA" id="ARBA00023136"/>
    </source>
</evidence>
<dbReference type="InterPro" id="IPR021149">
    <property type="entry name" value="OligosaccharylTrfase_OST3/OST6"/>
</dbReference>
<dbReference type="PANTHER" id="PTHR13160:SF4">
    <property type="entry name" value="OLIGOSACCHARYLTRANSFERASE COMPLEX SUBUNIT OSTC"/>
    <property type="match status" value="1"/>
</dbReference>
<name>A0A9N9RYQ8_9DIPT</name>
<proteinExistence type="inferred from homology"/>
<gene>
    <name evidence="7" type="ORF">CHIRRI_LOCUS7909</name>
</gene>
<dbReference type="Pfam" id="PF04756">
    <property type="entry name" value="OST3_OST6"/>
    <property type="match status" value="1"/>
</dbReference>
<evidence type="ECO:0000313" key="7">
    <source>
        <dbReference type="EMBL" id="CAG9805033.1"/>
    </source>
</evidence>
<sequence length="148" mass="16584">MINFLYNIPFLVLEPPNLKLRRLSFSFPSTRTLFFIILISYFLVCAGIIYDIIIEPPSIGSTVENGYSKPVAFLPNRINGQYILEGLAASFLFTAGSLGFIILDLASEGTPKISKLLLTFLGFTSILVSFALSTLFMKMKLPHYLRTF</sequence>
<feature type="transmembrane region" description="Helical" evidence="6">
    <location>
        <begin position="115"/>
        <end position="136"/>
    </location>
</feature>
<keyword evidence="3 6" id="KW-0812">Transmembrane</keyword>
<keyword evidence="4 6" id="KW-1133">Transmembrane helix</keyword>
<accession>A0A9N9RYQ8</accession>
<evidence type="ECO:0000256" key="4">
    <source>
        <dbReference type="ARBA" id="ARBA00022989"/>
    </source>
</evidence>